<dbReference type="PANTHER" id="PTHR43798">
    <property type="entry name" value="MONOACYLGLYCEROL LIPASE"/>
    <property type="match status" value="1"/>
</dbReference>
<dbReference type="OrthoDB" id="2987348at2"/>
<dbReference type="PANTHER" id="PTHR43798:SF33">
    <property type="entry name" value="HYDROLASE, PUTATIVE (AFU_ORTHOLOGUE AFUA_2G14860)-RELATED"/>
    <property type="match status" value="1"/>
</dbReference>
<dbReference type="GO" id="GO:0016020">
    <property type="term" value="C:membrane"/>
    <property type="evidence" value="ECO:0007669"/>
    <property type="project" value="TreeGrafter"/>
</dbReference>
<keyword evidence="3" id="KW-1185">Reference proteome</keyword>
<dbReference type="GO" id="GO:0047372">
    <property type="term" value="F:monoacylglycerol lipase activity"/>
    <property type="evidence" value="ECO:0007669"/>
    <property type="project" value="TreeGrafter"/>
</dbReference>
<gene>
    <name evidence="2" type="ORF">SAMN02982985_05577</name>
</gene>
<dbReference type="InterPro" id="IPR050266">
    <property type="entry name" value="AB_hydrolase_sf"/>
</dbReference>
<dbReference type="AlphaFoldDB" id="A0A1I4UAX0"/>
<dbReference type="InterPro" id="IPR000073">
    <property type="entry name" value="AB_hydrolase_1"/>
</dbReference>
<dbReference type="STRING" id="758825.SAMN02982985_05577"/>
<dbReference type="RefSeq" id="WP_093390987.1">
    <property type="nucleotide sequence ID" value="NZ_FOTW01000039.1"/>
</dbReference>
<reference evidence="2 3" key="1">
    <citation type="submission" date="2016-10" db="EMBL/GenBank/DDBJ databases">
        <authorList>
            <person name="de Groot N.N."/>
        </authorList>
    </citation>
    <scope>NUCLEOTIDE SEQUENCE [LARGE SCALE GENOMIC DNA]</scope>
    <source>
        <strain evidence="2 3">ATCC 43154</strain>
    </source>
</reference>
<dbReference type="InterPro" id="IPR000639">
    <property type="entry name" value="Epox_hydrolase-like"/>
</dbReference>
<dbReference type="GO" id="GO:0046464">
    <property type="term" value="P:acylglycerol catabolic process"/>
    <property type="evidence" value="ECO:0007669"/>
    <property type="project" value="TreeGrafter"/>
</dbReference>
<dbReference type="EMBL" id="FOTW01000039">
    <property type="protein sequence ID" value="SFM86104.1"/>
    <property type="molecule type" value="Genomic_DNA"/>
</dbReference>
<dbReference type="Pfam" id="PF00561">
    <property type="entry name" value="Abhydrolase_1"/>
    <property type="match status" value="1"/>
</dbReference>
<dbReference type="Proteomes" id="UP000199470">
    <property type="component" value="Unassembled WGS sequence"/>
</dbReference>
<evidence type="ECO:0000259" key="1">
    <source>
        <dbReference type="Pfam" id="PF00561"/>
    </source>
</evidence>
<accession>A0A1I4UAX0</accession>
<protein>
    <submittedName>
        <fullName evidence="2">Pimeloyl-ACP methyl ester carboxylesterase</fullName>
    </submittedName>
</protein>
<dbReference type="InterPro" id="IPR029058">
    <property type="entry name" value="AB_hydrolase_fold"/>
</dbReference>
<sequence length="274" mass="30677">MEQQLQIEGIDVMIEGEGPDTVVMLHGWPDTWRVWDGQVAALKGRYRCVRFTLPGFDIARPRRAYSLDETLAIIEKIVNQVSPGRKVTLMLHDWGCVFGYQFYMRHPQLVSRIVGVEIGDAQSPAHVKSLTLGAKLMVAWYQLTLAAAWKIGGPIGDGLTNFMLKVLRAPSPKQYISSAMNFPYYLVWTGGYGGKGNRTEFVPSCPMLYIYGTRKPFHFHSKQWTEWLAGQPSSQVEAFKTSHWVMLEQPQEFNHTVLAWLDASAAVAGAAAAA</sequence>
<evidence type="ECO:0000313" key="2">
    <source>
        <dbReference type="EMBL" id="SFM86104.1"/>
    </source>
</evidence>
<organism evidence="2 3">
    <name type="scientific">Rugamonas rubra</name>
    <dbReference type="NCBI Taxonomy" id="758825"/>
    <lineage>
        <taxon>Bacteria</taxon>
        <taxon>Pseudomonadati</taxon>
        <taxon>Pseudomonadota</taxon>
        <taxon>Betaproteobacteria</taxon>
        <taxon>Burkholderiales</taxon>
        <taxon>Oxalobacteraceae</taxon>
        <taxon>Telluria group</taxon>
        <taxon>Rugamonas</taxon>
    </lineage>
</organism>
<dbReference type="Gene3D" id="3.40.50.1820">
    <property type="entry name" value="alpha/beta hydrolase"/>
    <property type="match status" value="1"/>
</dbReference>
<evidence type="ECO:0000313" key="3">
    <source>
        <dbReference type="Proteomes" id="UP000199470"/>
    </source>
</evidence>
<proteinExistence type="predicted"/>
<name>A0A1I4UAX0_9BURK</name>
<feature type="domain" description="AB hydrolase-1" evidence="1">
    <location>
        <begin position="21"/>
        <end position="126"/>
    </location>
</feature>
<dbReference type="SUPFAM" id="SSF53474">
    <property type="entry name" value="alpha/beta-Hydrolases"/>
    <property type="match status" value="1"/>
</dbReference>
<dbReference type="PRINTS" id="PR00412">
    <property type="entry name" value="EPOXHYDRLASE"/>
</dbReference>